<dbReference type="EMBL" id="QENZ01000003">
    <property type="protein sequence ID" value="PVX51956.1"/>
    <property type="molecule type" value="Genomic_DNA"/>
</dbReference>
<dbReference type="Pfam" id="PF06826">
    <property type="entry name" value="Asp-Al_Ex"/>
    <property type="match status" value="2"/>
</dbReference>
<proteinExistence type="inferred from homology"/>
<feature type="transmembrane region" description="Helical" evidence="8">
    <location>
        <begin position="536"/>
        <end position="555"/>
    </location>
</feature>
<keyword evidence="6 8" id="KW-1133">Transmembrane helix</keyword>
<dbReference type="Proteomes" id="UP000251835">
    <property type="component" value="Unassembled WGS sequence"/>
</dbReference>
<name>A0A7L4UQB4_BALHA</name>
<evidence type="ECO:0000256" key="1">
    <source>
        <dbReference type="ARBA" id="ARBA00004651"/>
    </source>
</evidence>
<feature type="transmembrane region" description="Helical" evidence="8">
    <location>
        <begin position="380"/>
        <end position="400"/>
    </location>
</feature>
<evidence type="ECO:0000256" key="4">
    <source>
        <dbReference type="ARBA" id="ARBA00022475"/>
    </source>
</evidence>
<dbReference type="Gene3D" id="3.30.70.1450">
    <property type="entry name" value="Regulator of K+ conductance, C-terminal domain"/>
    <property type="match status" value="2"/>
</dbReference>
<evidence type="ECO:0000259" key="9">
    <source>
        <dbReference type="PROSITE" id="PS51202"/>
    </source>
</evidence>
<feature type="domain" description="RCK C-terminal" evidence="9">
    <location>
        <begin position="286"/>
        <end position="370"/>
    </location>
</feature>
<keyword evidence="7 8" id="KW-0472">Membrane</keyword>
<dbReference type="GO" id="GO:0006813">
    <property type="term" value="P:potassium ion transport"/>
    <property type="evidence" value="ECO:0007669"/>
    <property type="project" value="InterPro"/>
</dbReference>
<dbReference type="InterPro" id="IPR006512">
    <property type="entry name" value="YidE_YbjL"/>
</dbReference>
<comment type="similarity">
    <text evidence="2">Belongs to the AAE transporter (TC 2.A.81) family.</text>
</comment>
<feature type="transmembrane region" description="Helical" evidence="8">
    <location>
        <begin position="406"/>
        <end position="422"/>
    </location>
</feature>
<dbReference type="SUPFAM" id="SSF116726">
    <property type="entry name" value="TrkA C-terminal domain-like"/>
    <property type="match status" value="2"/>
</dbReference>
<keyword evidence="11" id="KW-1185">Reference proteome</keyword>
<feature type="transmembrane region" description="Helical" evidence="8">
    <location>
        <begin position="72"/>
        <end position="91"/>
    </location>
</feature>
<comment type="caution">
    <text evidence="10">The sequence shown here is derived from an EMBL/GenBank/DDBJ whole genome shotgun (WGS) entry which is preliminary data.</text>
</comment>
<gene>
    <name evidence="10" type="ORF">C7377_0250</name>
</gene>
<feature type="transmembrane region" description="Helical" evidence="8">
    <location>
        <begin position="15"/>
        <end position="34"/>
    </location>
</feature>
<reference evidence="10 11" key="1">
    <citation type="submission" date="2018-05" db="EMBL/GenBank/DDBJ databases">
        <title>Genomic Encyclopedia of Type Strains, Phase IV (KMG-IV): sequencing the most valuable type-strain genomes for metagenomic binning, comparative biology and taxonomic classification.</title>
        <authorList>
            <person name="Goeker M."/>
        </authorList>
    </citation>
    <scope>NUCLEOTIDE SEQUENCE [LARGE SCALE GENOMIC DNA]</scope>
    <source>
        <strain evidence="10 11">DSM 28579</strain>
    </source>
</reference>
<accession>A0A7L4UQB4</accession>
<evidence type="ECO:0000256" key="5">
    <source>
        <dbReference type="ARBA" id="ARBA00022692"/>
    </source>
</evidence>
<keyword evidence="5 8" id="KW-0812">Transmembrane</keyword>
<dbReference type="AlphaFoldDB" id="A0A7L4UQB4"/>
<evidence type="ECO:0000256" key="3">
    <source>
        <dbReference type="ARBA" id="ARBA00022448"/>
    </source>
</evidence>
<evidence type="ECO:0000256" key="2">
    <source>
        <dbReference type="ARBA" id="ARBA00009854"/>
    </source>
</evidence>
<dbReference type="NCBIfam" id="TIGR01625">
    <property type="entry name" value="YidE_YbjL_dupl"/>
    <property type="match status" value="2"/>
</dbReference>
<dbReference type="InterPro" id="IPR050144">
    <property type="entry name" value="AAE_transporter"/>
</dbReference>
<feature type="transmembrane region" description="Helical" evidence="8">
    <location>
        <begin position="472"/>
        <end position="493"/>
    </location>
</feature>
<keyword evidence="3" id="KW-0813">Transport</keyword>
<feature type="transmembrane region" description="Helical" evidence="8">
    <location>
        <begin position="41"/>
        <end position="60"/>
    </location>
</feature>
<dbReference type="OrthoDB" id="9155749at2"/>
<dbReference type="NCBIfam" id="NF003007">
    <property type="entry name" value="PRK03818.1"/>
    <property type="match status" value="1"/>
</dbReference>
<comment type="subcellular location">
    <subcellularLocation>
        <location evidence="1">Cell membrane</location>
        <topology evidence="1">Multi-pass membrane protein</topology>
    </subcellularLocation>
</comment>
<feature type="domain" description="RCK C-terminal" evidence="9">
    <location>
        <begin position="201"/>
        <end position="285"/>
    </location>
</feature>
<evidence type="ECO:0000256" key="7">
    <source>
        <dbReference type="ARBA" id="ARBA00023136"/>
    </source>
</evidence>
<dbReference type="InterPro" id="IPR036721">
    <property type="entry name" value="RCK_C_sf"/>
</dbReference>
<dbReference type="GO" id="GO:0008324">
    <property type="term" value="F:monoatomic cation transmembrane transporter activity"/>
    <property type="evidence" value="ECO:0007669"/>
    <property type="project" value="InterPro"/>
</dbReference>
<keyword evidence="4" id="KW-1003">Cell membrane</keyword>
<dbReference type="GO" id="GO:0005886">
    <property type="term" value="C:plasma membrane"/>
    <property type="evidence" value="ECO:0007669"/>
    <property type="project" value="UniProtKB-SubCell"/>
</dbReference>
<feature type="transmembrane region" description="Helical" evidence="8">
    <location>
        <begin position="103"/>
        <end position="123"/>
    </location>
</feature>
<protein>
    <submittedName>
        <fullName evidence="10">Putative transport protein</fullName>
    </submittedName>
</protein>
<feature type="transmembrane region" description="Helical" evidence="8">
    <location>
        <begin position="167"/>
        <end position="191"/>
    </location>
</feature>
<dbReference type="PANTHER" id="PTHR30445:SF3">
    <property type="entry name" value="TRANSPORT PROTEIN YIDE-RELATED"/>
    <property type="match status" value="1"/>
</dbReference>
<evidence type="ECO:0000256" key="6">
    <source>
        <dbReference type="ARBA" id="ARBA00022989"/>
    </source>
</evidence>
<dbReference type="InterPro" id="IPR006037">
    <property type="entry name" value="RCK_C"/>
</dbReference>
<dbReference type="PANTHER" id="PTHR30445">
    <property type="entry name" value="K(+)_H(+) ANTIPORTER SUBUNIT KHTT"/>
    <property type="match status" value="1"/>
</dbReference>
<evidence type="ECO:0000313" key="10">
    <source>
        <dbReference type="EMBL" id="PVX51956.1"/>
    </source>
</evidence>
<feature type="transmembrane region" description="Helical" evidence="8">
    <location>
        <begin position="442"/>
        <end position="460"/>
    </location>
</feature>
<dbReference type="Pfam" id="PF02080">
    <property type="entry name" value="TrkA_C"/>
    <property type="match status" value="1"/>
</dbReference>
<organism evidence="10 11">
    <name type="scientific">Balneicella halophila</name>
    <dbReference type="NCBI Taxonomy" id="1537566"/>
    <lineage>
        <taxon>Bacteria</taxon>
        <taxon>Pseudomonadati</taxon>
        <taxon>Bacteroidota</taxon>
        <taxon>Bacteroidia</taxon>
        <taxon>Bacteroidales</taxon>
        <taxon>Balneicellaceae</taxon>
        <taxon>Balneicella</taxon>
    </lineage>
</organism>
<evidence type="ECO:0000313" key="11">
    <source>
        <dbReference type="Proteomes" id="UP000251835"/>
    </source>
</evidence>
<dbReference type="PROSITE" id="PS51202">
    <property type="entry name" value="RCK_C"/>
    <property type="match status" value="2"/>
</dbReference>
<sequence length="556" mass="60375">MFFMSKLLEIFTETGTASTLLFLALVGAFGIFLGKLRLGSLKLGIAGVLFVGLLVGHLGANIDHNVLHFVKEFGLILFVYSIGIEIGPRFISSLQNNGIKLNMLAALIVLLGVACAFAVKYLFDLDTAVVAGLFTGAVTNTPSLGAVQSLITDQFANGSELSELSGMAYAVAYPFGILGIILVMALVRIFFKIKVDDEVQKYKADVSSSSGNIQTIRAEVSNPNLFGQTLASLTSTIHKDFVVSRVWRNNEFVVPEAKMLLEKGDVLIGLCGRDALSDVELLIGDVSIQKKFEITGELSMRHIRMTNRKLAGKSLMDINLSSLFPANITRVFRGESEIIPSGETRLEFGDTIRVVGRREKMDAIANFLGNSLRDLSHPNLTPLFIGIFLGILLGSIPIFIPGLPAPAKLGLAGGPLIIALLLGHKGRIGRFDFYMTPSANYFIREMGIVLFLGCVGLGSGKHFWETIVSGGYMWMLYASIITFVPLFVVGVIARMMKINYLTICGFLSGSMTDPPALEFANNIAPLQAQATAYATVYPLTMFLRILMAQLLVLFLT</sequence>
<evidence type="ECO:0000256" key="8">
    <source>
        <dbReference type="SAM" id="Phobius"/>
    </source>
</evidence>